<keyword evidence="3" id="KW-1185">Reference proteome</keyword>
<organism evidence="2 3">
    <name type="scientific">Araneus ventricosus</name>
    <name type="common">Orbweaver spider</name>
    <name type="synonym">Epeira ventricosa</name>
    <dbReference type="NCBI Taxonomy" id="182803"/>
    <lineage>
        <taxon>Eukaryota</taxon>
        <taxon>Metazoa</taxon>
        <taxon>Ecdysozoa</taxon>
        <taxon>Arthropoda</taxon>
        <taxon>Chelicerata</taxon>
        <taxon>Arachnida</taxon>
        <taxon>Araneae</taxon>
        <taxon>Araneomorphae</taxon>
        <taxon>Entelegynae</taxon>
        <taxon>Araneoidea</taxon>
        <taxon>Araneidae</taxon>
        <taxon>Araneus</taxon>
    </lineage>
</organism>
<dbReference type="EMBL" id="BGPR01000760">
    <property type="protein sequence ID" value="GBM34437.1"/>
    <property type="molecule type" value="Genomic_DNA"/>
</dbReference>
<protein>
    <submittedName>
        <fullName evidence="2">Uncharacterized protein</fullName>
    </submittedName>
</protein>
<gene>
    <name evidence="2" type="ORF">AVEN_226851_1</name>
</gene>
<comment type="caution">
    <text evidence="2">The sequence shown here is derived from an EMBL/GenBank/DDBJ whole genome shotgun (WGS) entry which is preliminary data.</text>
</comment>
<evidence type="ECO:0000313" key="2">
    <source>
        <dbReference type="EMBL" id="GBM34437.1"/>
    </source>
</evidence>
<sequence length="78" mass="8561">MTRTTPQLPPSPSFHVTPTGGRLATTYDFARNGPIHGGSSVESGFEHGILRPQSRDLTTRSPRPLRYLCATGDYVLDF</sequence>
<evidence type="ECO:0000256" key="1">
    <source>
        <dbReference type="SAM" id="MobiDB-lite"/>
    </source>
</evidence>
<accession>A0A4Y2F0Y7</accession>
<feature type="region of interest" description="Disordered" evidence="1">
    <location>
        <begin position="25"/>
        <end position="61"/>
    </location>
</feature>
<feature type="compositionally biased region" description="Basic and acidic residues" evidence="1">
    <location>
        <begin position="44"/>
        <end position="58"/>
    </location>
</feature>
<dbReference type="Proteomes" id="UP000499080">
    <property type="component" value="Unassembled WGS sequence"/>
</dbReference>
<reference evidence="2 3" key="1">
    <citation type="journal article" date="2019" name="Sci. Rep.">
        <title>Orb-weaving spider Araneus ventricosus genome elucidates the spidroin gene catalogue.</title>
        <authorList>
            <person name="Kono N."/>
            <person name="Nakamura H."/>
            <person name="Ohtoshi R."/>
            <person name="Moran D.A.P."/>
            <person name="Shinohara A."/>
            <person name="Yoshida Y."/>
            <person name="Fujiwara M."/>
            <person name="Mori M."/>
            <person name="Tomita M."/>
            <person name="Arakawa K."/>
        </authorList>
    </citation>
    <scope>NUCLEOTIDE SEQUENCE [LARGE SCALE GENOMIC DNA]</scope>
</reference>
<feature type="region of interest" description="Disordered" evidence="1">
    <location>
        <begin position="1"/>
        <end position="20"/>
    </location>
</feature>
<evidence type="ECO:0000313" key="3">
    <source>
        <dbReference type="Proteomes" id="UP000499080"/>
    </source>
</evidence>
<name>A0A4Y2F0Y7_ARAVE</name>
<dbReference type="AlphaFoldDB" id="A0A4Y2F0Y7"/>
<proteinExistence type="predicted"/>